<protein>
    <submittedName>
        <fullName evidence="3">Uncharacterized protein</fullName>
    </submittedName>
</protein>
<evidence type="ECO:0000256" key="2">
    <source>
        <dbReference type="SAM" id="SignalP"/>
    </source>
</evidence>
<dbReference type="AlphaFoldDB" id="A0A5B0QLJ4"/>
<feature type="region of interest" description="Disordered" evidence="1">
    <location>
        <begin position="106"/>
        <end position="125"/>
    </location>
</feature>
<feature type="region of interest" description="Disordered" evidence="1">
    <location>
        <begin position="22"/>
        <end position="83"/>
    </location>
</feature>
<evidence type="ECO:0000313" key="3">
    <source>
        <dbReference type="EMBL" id="KAA1114081.1"/>
    </source>
</evidence>
<feature type="chain" id="PRO_5022669082" evidence="2">
    <location>
        <begin position="24"/>
        <end position="475"/>
    </location>
</feature>
<evidence type="ECO:0000313" key="4">
    <source>
        <dbReference type="Proteomes" id="UP000325313"/>
    </source>
</evidence>
<accession>A0A5B0QLJ4</accession>
<dbReference type="Proteomes" id="UP000325313">
    <property type="component" value="Unassembled WGS sequence"/>
</dbReference>
<feature type="region of interest" description="Disordered" evidence="1">
    <location>
        <begin position="210"/>
        <end position="231"/>
    </location>
</feature>
<comment type="caution">
    <text evidence="3">The sequence shown here is derived from an EMBL/GenBank/DDBJ whole genome shotgun (WGS) entry which is preliminary data.</text>
</comment>
<reference evidence="3 4" key="1">
    <citation type="submission" date="2019-05" db="EMBL/GenBank/DDBJ databases">
        <title>Emergence of the Ug99 lineage of the wheat stem rust pathogen through somatic hybridization.</title>
        <authorList>
            <person name="Li F."/>
            <person name="Upadhyaya N.M."/>
            <person name="Sperschneider J."/>
            <person name="Matny O."/>
            <person name="Nguyen-Phuc H."/>
            <person name="Mago R."/>
            <person name="Raley C."/>
            <person name="Miller M.E."/>
            <person name="Silverstein K.A.T."/>
            <person name="Henningsen E."/>
            <person name="Hirsch C.D."/>
            <person name="Visser B."/>
            <person name="Pretorius Z.A."/>
            <person name="Steffenson B.J."/>
            <person name="Schwessinger B."/>
            <person name="Dodds P.N."/>
            <person name="Figueroa M."/>
        </authorList>
    </citation>
    <scope>NUCLEOTIDE SEQUENCE [LARGE SCALE GENOMIC DNA]</scope>
    <source>
        <strain evidence="3 4">Ug99</strain>
    </source>
</reference>
<dbReference type="EMBL" id="VDEP01000273">
    <property type="protein sequence ID" value="KAA1114081.1"/>
    <property type="molecule type" value="Genomic_DNA"/>
</dbReference>
<gene>
    <name evidence="3" type="ORF">PGTUg99_017620</name>
</gene>
<sequence length="475" mass="51470">MLGLSHCLLAIYLAGGLTPAVDSRPSPSLSHSHGTFHPPVSDQAFAPDHTWANCDPLRGETASTNPFDYDDDQPNNDLSALGGIQPYSLANAQHGFGAPSHTLHTQIASQRHEPDLSSGWNPFMDPHLVGPATQDGHTPANGRLSVEAPRLTFEPPSHASQQFNPFNDHPAAIDDGLLQLLPNVHNSNPFVGDDSAQQISLYNPVAPGASTGTLTGSHPLHSGLGGASDTSAHLSGSLAGLKEDDLTSIMPVDEQALKDSVFGSSAYGSASNDQDEAFRNFSNARNQELHGSTQVSNSNGYPPLIEFDSIASEQEKNKKPLPDLAQYADGKFIMKMLSKFDQALKESVPGIKTNAQKDYAQTFEILLGATLILNAKLRSSKGEIKIEELKAHSEPIAEYVIQKFCSVLGSGFEDNGDVINKLLIELFTTEKDLRDYWTPVLELTRAYATKTLKSFHDRNEFMDALKNVNKSRFIT</sequence>
<organism evidence="3 4">
    <name type="scientific">Puccinia graminis f. sp. tritici</name>
    <dbReference type="NCBI Taxonomy" id="56615"/>
    <lineage>
        <taxon>Eukaryota</taxon>
        <taxon>Fungi</taxon>
        <taxon>Dikarya</taxon>
        <taxon>Basidiomycota</taxon>
        <taxon>Pucciniomycotina</taxon>
        <taxon>Pucciniomycetes</taxon>
        <taxon>Pucciniales</taxon>
        <taxon>Pucciniaceae</taxon>
        <taxon>Puccinia</taxon>
    </lineage>
</organism>
<evidence type="ECO:0000256" key="1">
    <source>
        <dbReference type="SAM" id="MobiDB-lite"/>
    </source>
</evidence>
<proteinExistence type="predicted"/>
<feature type="signal peptide" evidence="2">
    <location>
        <begin position="1"/>
        <end position="23"/>
    </location>
</feature>
<keyword evidence="2" id="KW-0732">Signal</keyword>
<name>A0A5B0QLJ4_PUCGR</name>